<dbReference type="Proteomes" id="UP001499947">
    <property type="component" value="Unassembled WGS sequence"/>
</dbReference>
<accession>A0ABN2I7L5</accession>
<keyword evidence="1" id="KW-0227">DNA damage</keyword>
<gene>
    <name evidence="4" type="ORF">GCM10009680_45630</name>
</gene>
<dbReference type="InterPro" id="IPR051912">
    <property type="entry name" value="Alkylbase_DNA_Glycosylase/TA"/>
</dbReference>
<dbReference type="SUPFAM" id="SSF48150">
    <property type="entry name" value="DNA-glycosylase"/>
    <property type="match status" value="1"/>
</dbReference>
<proteinExistence type="predicted"/>
<evidence type="ECO:0000313" key="4">
    <source>
        <dbReference type="EMBL" id="GAA1699969.1"/>
    </source>
</evidence>
<organism evidence="4 5">
    <name type="scientific">Streptomyces yatensis</name>
    <dbReference type="NCBI Taxonomy" id="155177"/>
    <lineage>
        <taxon>Bacteria</taxon>
        <taxon>Bacillati</taxon>
        <taxon>Actinomycetota</taxon>
        <taxon>Actinomycetes</taxon>
        <taxon>Kitasatosporales</taxon>
        <taxon>Streptomycetaceae</taxon>
        <taxon>Streptomyces</taxon>
        <taxon>Streptomyces violaceusniger group</taxon>
    </lineage>
</organism>
<dbReference type="PANTHER" id="PTHR43003">
    <property type="entry name" value="DNA-3-METHYLADENINE GLYCOSYLASE"/>
    <property type="match status" value="1"/>
</dbReference>
<dbReference type="Gene3D" id="1.10.340.30">
    <property type="entry name" value="Hypothetical protein, domain 2"/>
    <property type="match status" value="1"/>
</dbReference>
<feature type="region of interest" description="Disordered" evidence="3">
    <location>
        <begin position="57"/>
        <end position="112"/>
    </location>
</feature>
<dbReference type="EMBL" id="BAAALR010000051">
    <property type="protein sequence ID" value="GAA1699969.1"/>
    <property type="molecule type" value="Genomic_DNA"/>
</dbReference>
<evidence type="ECO:0000256" key="1">
    <source>
        <dbReference type="ARBA" id="ARBA00022763"/>
    </source>
</evidence>
<comment type="caution">
    <text evidence="4">The sequence shown here is derived from an EMBL/GenBank/DDBJ whole genome shotgun (WGS) entry which is preliminary data.</text>
</comment>
<dbReference type="RefSeq" id="WP_211123982.1">
    <property type="nucleotide sequence ID" value="NZ_BAAALR010000051.1"/>
</dbReference>
<sequence>MTAVSLTPAGPFSLAASVRFLEGFTPASYSGTADEVLRLAFPADDGHSTVAAAVRQEETADGEPGTVRAEFTVYPGAPDGDLDGSPADPASAGPRPVSAGAGPVSVESESRPDEAVRAQLARILSLDIDGSGFPELAADPVVAGLMAESPGLRPVCFHSPYEAAVWAVIGHRIRMTQAAAIKARLAERYGRRVQVAGRTLHAFPTPPVLRAITRVPGLTEVKIERLHALAEAADDGALDAARLRAMPVDDALAALRTLPGIGPFSAELILIRGAGHPDVFPRHEPRLHAALATAYGLDEAVSGDIGRLAGIADGWRPYRSWVGLLLRVRAQLMGRHGS</sequence>
<dbReference type="InterPro" id="IPR011257">
    <property type="entry name" value="DNA_glycosylase"/>
</dbReference>
<evidence type="ECO:0000256" key="3">
    <source>
        <dbReference type="SAM" id="MobiDB-lite"/>
    </source>
</evidence>
<name>A0ABN2I7L5_9ACTN</name>
<keyword evidence="2" id="KW-0234">DNA repair</keyword>
<dbReference type="PANTHER" id="PTHR43003:SF5">
    <property type="entry name" value="DNA-3-METHYLADENINE GLYCOSYLASE"/>
    <property type="match status" value="1"/>
</dbReference>
<evidence type="ECO:0000313" key="5">
    <source>
        <dbReference type="Proteomes" id="UP001499947"/>
    </source>
</evidence>
<keyword evidence="5" id="KW-1185">Reference proteome</keyword>
<evidence type="ECO:0000256" key="2">
    <source>
        <dbReference type="ARBA" id="ARBA00023204"/>
    </source>
</evidence>
<reference evidence="4 5" key="1">
    <citation type="journal article" date="2019" name="Int. J. Syst. Evol. Microbiol.">
        <title>The Global Catalogue of Microorganisms (GCM) 10K type strain sequencing project: providing services to taxonomists for standard genome sequencing and annotation.</title>
        <authorList>
            <consortium name="The Broad Institute Genomics Platform"/>
            <consortium name="The Broad Institute Genome Sequencing Center for Infectious Disease"/>
            <person name="Wu L."/>
            <person name="Ma J."/>
        </authorList>
    </citation>
    <scope>NUCLEOTIDE SEQUENCE [LARGE SCALE GENOMIC DNA]</scope>
    <source>
        <strain evidence="4 5">JCM 13244</strain>
    </source>
</reference>
<protein>
    <submittedName>
        <fullName evidence="4">DNA-3-methyladenine glycosylase</fullName>
    </submittedName>
</protein>
<dbReference type="Gene3D" id="1.10.1670.40">
    <property type="match status" value="1"/>
</dbReference>